<dbReference type="GO" id="GO:0009307">
    <property type="term" value="P:DNA restriction-modification system"/>
    <property type="evidence" value="ECO:0007669"/>
    <property type="project" value="UniProtKB-KW"/>
</dbReference>
<dbReference type="PANTHER" id="PTHR30408">
    <property type="entry name" value="TYPE-1 RESTRICTION ENZYME ECOKI SPECIFICITY PROTEIN"/>
    <property type="match status" value="1"/>
</dbReference>
<dbReference type="REBASE" id="38200">
    <property type="entry name" value="S.Lre53608ORF161P"/>
</dbReference>
<gene>
    <name evidence="5" type="ORF">LRATCC53608_0160</name>
</gene>
<comment type="similarity">
    <text evidence="1">Belongs to the type-I restriction system S methylase family.</text>
</comment>
<accession>F8KBT2</accession>
<dbReference type="Pfam" id="PF01420">
    <property type="entry name" value="Methylase_S"/>
    <property type="match status" value="1"/>
</dbReference>
<evidence type="ECO:0000256" key="3">
    <source>
        <dbReference type="ARBA" id="ARBA00023125"/>
    </source>
</evidence>
<evidence type="ECO:0000313" key="5">
    <source>
        <dbReference type="EMBL" id="CCC02909.1"/>
    </source>
</evidence>
<proteinExistence type="inferred from homology"/>
<dbReference type="SUPFAM" id="SSF116734">
    <property type="entry name" value="DNA methylase specificity domain"/>
    <property type="match status" value="2"/>
</dbReference>
<evidence type="ECO:0000256" key="1">
    <source>
        <dbReference type="ARBA" id="ARBA00010923"/>
    </source>
</evidence>
<name>F8KBT2_LIMR5</name>
<dbReference type="InterPro" id="IPR044946">
    <property type="entry name" value="Restrct_endonuc_typeI_TRD_sf"/>
</dbReference>
<accession>A0A0S4NMX3</accession>
<protein>
    <recommendedName>
        <fullName evidence="4">Type I restriction modification DNA specificity domain-containing protein</fullName>
    </recommendedName>
</protein>
<sequence>MKYRLGNICKIGDGLHGTPNYCKNNEFYFINGNNLKGELIDLSNARSVSKAEYLKYNPNLIPQKTVLLSINGTLGNTAIYNGESIILSKSVAFFECSTDIITPEYLKLYFESCNFQNILNNMATGTTIKNVGLKSLRSLMIDLPSINIQREIVNIIKPFENKLYLNNQINDNLMKLNTLLFQQLSVDSDYTLSNFTDCQNGFAFKSSEYITNNELLILRTLNMTSDHLFSKNGVKYISKVYKEKYQKFEFKKFDTTLVMVGASIGKMALITTNVIPSLQNQNMWRFRSKSKMPGLLIYDMVQYVNDRVRSSATGSARSFYRKKMFLNSKVPVISEKYYDIFLAIQEKINNIANENETLSNLKNVLLSKYF</sequence>
<dbReference type="EMBL" id="FR854361">
    <property type="protein sequence ID" value="CCC02909.1"/>
    <property type="molecule type" value="Genomic_DNA"/>
</dbReference>
<dbReference type="HOGENOM" id="CLU_747610_0_0_9"/>
<dbReference type="InterPro" id="IPR052021">
    <property type="entry name" value="Type-I_RS_S_subunit"/>
</dbReference>
<dbReference type="Gene3D" id="3.90.220.20">
    <property type="entry name" value="DNA methylase specificity domains"/>
    <property type="match status" value="2"/>
</dbReference>
<dbReference type="InterPro" id="IPR000055">
    <property type="entry name" value="Restrct_endonuc_typeI_TRD"/>
</dbReference>
<evidence type="ECO:0000256" key="2">
    <source>
        <dbReference type="ARBA" id="ARBA00022747"/>
    </source>
</evidence>
<reference evidence="5" key="2">
    <citation type="submission" date="2011-05" db="EMBL/GenBank/DDBJ databases">
        <authorList>
            <person name="Davey R."/>
        </authorList>
    </citation>
    <scope>NUCLEOTIDE SEQUENCE</scope>
    <source>
        <strain evidence="5">ATCC 53608</strain>
    </source>
</reference>
<evidence type="ECO:0000259" key="4">
    <source>
        <dbReference type="Pfam" id="PF01420"/>
    </source>
</evidence>
<organism evidence="5">
    <name type="scientific">Limosilactobacillus reuteri subsp. suis (strain ATCC 53608 / LMG 31752 / 1063)</name>
    <name type="common">Lactobacillus reuteri</name>
    <dbReference type="NCBI Taxonomy" id="927703"/>
    <lineage>
        <taxon>Bacteria</taxon>
        <taxon>Bacillati</taxon>
        <taxon>Bacillota</taxon>
        <taxon>Bacilli</taxon>
        <taxon>Lactobacillales</taxon>
        <taxon>Lactobacillaceae</taxon>
        <taxon>Limosilactobacillus</taxon>
    </lineage>
</organism>
<feature type="domain" description="Type I restriction modification DNA specificity" evidence="4">
    <location>
        <begin position="2"/>
        <end position="173"/>
    </location>
</feature>
<keyword evidence="3" id="KW-0238">DNA-binding</keyword>
<dbReference type="PANTHER" id="PTHR30408:SF12">
    <property type="entry name" value="TYPE I RESTRICTION ENZYME MJAVIII SPECIFICITY SUBUNIT"/>
    <property type="match status" value="1"/>
</dbReference>
<dbReference type="AlphaFoldDB" id="F8KBT2"/>
<dbReference type="GO" id="GO:0003677">
    <property type="term" value="F:DNA binding"/>
    <property type="evidence" value="ECO:0007669"/>
    <property type="project" value="UniProtKB-KW"/>
</dbReference>
<keyword evidence="2" id="KW-0680">Restriction system</keyword>
<reference evidence="5" key="1">
    <citation type="journal article" date="2011" name="J. Bacteriol.">
        <title>Genome sequence of the vertebrate gut symbiont Lactobacillus reuteri ATCC 53608.</title>
        <authorList>
            <person name="Heavens D."/>
            <person name="Tailford L.E."/>
            <person name="Crossman L."/>
            <person name="Jeffers F."/>
            <person name="Mackenzie D.A."/>
            <person name="Caccamo M."/>
            <person name="Juge N."/>
        </authorList>
    </citation>
    <scope>NUCLEOTIDE SEQUENCE [LARGE SCALE GENOMIC DNA]</scope>
    <source>
        <strain evidence="5">ATCC 53608</strain>
    </source>
</reference>